<dbReference type="InterPro" id="IPR036366">
    <property type="entry name" value="PGBDSf"/>
</dbReference>
<name>K6XG20_9ALTE</name>
<feature type="region of interest" description="Disordered" evidence="1">
    <location>
        <begin position="25"/>
        <end position="50"/>
    </location>
</feature>
<protein>
    <recommendedName>
        <fullName evidence="4">Peptidoglycan binding-like domain-containing protein</fullName>
    </recommendedName>
</protein>
<evidence type="ECO:0000313" key="2">
    <source>
        <dbReference type="EMBL" id="GAC19604.1"/>
    </source>
</evidence>
<dbReference type="Proteomes" id="UP000006327">
    <property type="component" value="Unassembled WGS sequence"/>
</dbReference>
<dbReference type="OrthoDB" id="2080452at2"/>
<dbReference type="Gene3D" id="1.10.101.10">
    <property type="entry name" value="PGBD-like superfamily/PGBD"/>
    <property type="match status" value="1"/>
</dbReference>
<dbReference type="STRING" id="493475.GARC_2638"/>
<evidence type="ECO:0000313" key="3">
    <source>
        <dbReference type="Proteomes" id="UP000006327"/>
    </source>
</evidence>
<evidence type="ECO:0000256" key="1">
    <source>
        <dbReference type="SAM" id="MobiDB-lite"/>
    </source>
</evidence>
<dbReference type="EMBL" id="BAEO01000034">
    <property type="protein sequence ID" value="GAC19604.1"/>
    <property type="molecule type" value="Genomic_DNA"/>
</dbReference>
<keyword evidence="3" id="KW-1185">Reference proteome</keyword>
<sequence>MAGKTHKVQSGEWLSKICHELGRDPKTVWDDGGNTELKSTRPNPNLLSQDDSLFVPEPITKKVSIASDKRHKFIKKGKATVHIKLKLQHFKAKAFEEKYSLEIGGVTIEGTATGGVIEADVPILSHVGTLTFPDSNLNIKIRLGDLSEVEPYSNSKSNIKGVQARLTNMAFNVGPVDGDLGPLTDNGVNNFQSWAINNSPANGLSSGELSAVDSIIGSLTAGSLKKVHGI</sequence>
<reference evidence="2 3" key="1">
    <citation type="journal article" date="2017" name="Antonie Van Leeuwenhoek">
        <title>Rhizobium rhizosphaerae sp. nov., a novel species isolated from rice rhizosphere.</title>
        <authorList>
            <person name="Zhao J.J."/>
            <person name="Zhang J."/>
            <person name="Zhang R.J."/>
            <person name="Zhang C.W."/>
            <person name="Yin H.Q."/>
            <person name="Zhang X.X."/>
        </authorList>
    </citation>
    <scope>NUCLEOTIDE SEQUENCE [LARGE SCALE GENOMIC DNA]</scope>
    <source>
        <strain evidence="2 3">BSs20135</strain>
    </source>
</reference>
<accession>K6XG20</accession>
<comment type="caution">
    <text evidence="2">The sequence shown here is derived from an EMBL/GenBank/DDBJ whole genome shotgun (WGS) entry which is preliminary data.</text>
</comment>
<feature type="compositionally biased region" description="Polar residues" evidence="1">
    <location>
        <begin position="36"/>
        <end position="50"/>
    </location>
</feature>
<evidence type="ECO:0008006" key="4">
    <source>
        <dbReference type="Google" id="ProtNLM"/>
    </source>
</evidence>
<gene>
    <name evidence="2" type="ORF">GARC_2638</name>
</gene>
<proteinExistence type="predicted"/>
<dbReference type="AlphaFoldDB" id="K6XG20"/>
<organism evidence="2 3">
    <name type="scientific">Paraglaciecola arctica BSs20135</name>
    <dbReference type="NCBI Taxonomy" id="493475"/>
    <lineage>
        <taxon>Bacteria</taxon>
        <taxon>Pseudomonadati</taxon>
        <taxon>Pseudomonadota</taxon>
        <taxon>Gammaproteobacteria</taxon>
        <taxon>Alteromonadales</taxon>
        <taxon>Alteromonadaceae</taxon>
        <taxon>Paraglaciecola</taxon>
    </lineage>
</organism>
<dbReference type="eggNOG" id="COG3409">
    <property type="taxonomic scope" value="Bacteria"/>
</dbReference>
<dbReference type="RefSeq" id="WP_007620632.1">
    <property type="nucleotide sequence ID" value="NZ_BAEO01000034.1"/>
</dbReference>